<dbReference type="Gene3D" id="3.40.390.10">
    <property type="entry name" value="Collagenase (Catalytic Domain)"/>
    <property type="match status" value="1"/>
</dbReference>
<evidence type="ECO:0000256" key="2">
    <source>
        <dbReference type="SAM" id="Coils"/>
    </source>
</evidence>
<dbReference type="SUPFAM" id="SSF55486">
    <property type="entry name" value="Metalloproteases ('zincins'), catalytic domain"/>
    <property type="match status" value="1"/>
</dbReference>
<dbReference type="Proteomes" id="UP001303046">
    <property type="component" value="Unassembled WGS sequence"/>
</dbReference>
<reference evidence="4 5" key="1">
    <citation type="submission" date="2023-08" db="EMBL/GenBank/DDBJ databases">
        <title>A Necator americanus chromosomal reference genome.</title>
        <authorList>
            <person name="Ilik V."/>
            <person name="Petrzelkova K.J."/>
            <person name="Pardy F."/>
            <person name="Fuh T."/>
            <person name="Niatou-Singa F.S."/>
            <person name="Gouil Q."/>
            <person name="Baker L."/>
            <person name="Ritchie M.E."/>
            <person name="Jex A.R."/>
            <person name="Gazzola D."/>
            <person name="Li H."/>
            <person name="Toshio Fujiwara R."/>
            <person name="Zhan B."/>
            <person name="Aroian R.V."/>
            <person name="Pafco B."/>
            <person name="Schwarz E.M."/>
        </authorList>
    </citation>
    <scope>NUCLEOTIDE SEQUENCE [LARGE SCALE GENOMIC DNA]</scope>
    <source>
        <strain evidence="4 5">Aroian</strain>
        <tissue evidence="4">Whole animal</tissue>
    </source>
</reference>
<dbReference type="PANTHER" id="PTHR10127:SF793">
    <property type="entry name" value="ZINC METALLOPROTEINASE NAS-31"/>
    <property type="match status" value="1"/>
</dbReference>
<comment type="cofactor">
    <cofactor evidence="1">
        <name>Zn(2+)</name>
        <dbReference type="ChEBI" id="CHEBI:29105"/>
    </cofactor>
    <text evidence="1">Binds 1 zinc ion per subunit.</text>
</comment>
<dbReference type="EC" id="3.4.24.-" evidence="1"/>
<dbReference type="EMBL" id="JAVFWL010000001">
    <property type="protein sequence ID" value="KAK6725970.1"/>
    <property type="molecule type" value="Genomic_DNA"/>
</dbReference>
<dbReference type="InterPro" id="IPR024079">
    <property type="entry name" value="MetalloPept_cat_dom_sf"/>
</dbReference>
<feature type="domain" description="Peptidase M12A" evidence="3">
    <location>
        <begin position="176"/>
        <end position="218"/>
    </location>
</feature>
<keyword evidence="1" id="KW-0378">Hydrolase</keyword>
<dbReference type="PRINTS" id="PR00480">
    <property type="entry name" value="ASTACIN"/>
</dbReference>
<evidence type="ECO:0000259" key="3">
    <source>
        <dbReference type="Pfam" id="PF01400"/>
    </source>
</evidence>
<proteinExistence type="predicted"/>
<keyword evidence="1" id="KW-0482">Metalloprotease</keyword>
<evidence type="ECO:0000256" key="1">
    <source>
        <dbReference type="RuleBase" id="RU361183"/>
    </source>
</evidence>
<keyword evidence="2" id="KW-0175">Coiled coil</keyword>
<organism evidence="4 5">
    <name type="scientific">Necator americanus</name>
    <name type="common">Human hookworm</name>
    <dbReference type="NCBI Taxonomy" id="51031"/>
    <lineage>
        <taxon>Eukaryota</taxon>
        <taxon>Metazoa</taxon>
        <taxon>Ecdysozoa</taxon>
        <taxon>Nematoda</taxon>
        <taxon>Chromadorea</taxon>
        <taxon>Rhabditida</taxon>
        <taxon>Rhabditina</taxon>
        <taxon>Rhabditomorpha</taxon>
        <taxon>Strongyloidea</taxon>
        <taxon>Ancylostomatidae</taxon>
        <taxon>Bunostominae</taxon>
        <taxon>Necator</taxon>
    </lineage>
</organism>
<keyword evidence="5" id="KW-1185">Reference proteome</keyword>
<dbReference type="Pfam" id="PF01400">
    <property type="entry name" value="Astacin"/>
    <property type="match status" value="1"/>
</dbReference>
<dbReference type="PANTHER" id="PTHR10127">
    <property type="entry name" value="DISCOIDIN, CUB, EGF, LAMININ , AND ZINC METALLOPROTEASE DOMAIN CONTAINING"/>
    <property type="match status" value="1"/>
</dbReference>
<gene>
    <name evidence="4" type="primary">Necator_chrI.g467</name>
    <name evidence="4" type="ORF">RB195_004345</name>
</gene>
<protein>
    <recommendedName>
        <fullName evidence="1">Metalloendopeptidase</fullName>
        <ecNumber evidence="1">3.4.24.-</ecNumber>
    </recommendedName>
</protein>
<evidence type="ECO:0000313" key="4">
    <source>
        <dbReference type="EMBL" id="KAK6725970.1"/>
    </source>
</evidence>
<comment type="caution">
    <text evidence="4">The sequence shown here is derived from an EMBL/GenBank/DDBJ whole genome shotgun (WGS) entry which is preliminary data.</text>
</comment>
<dbReference type="InterPro" id="IPR001506">
    <property type="entry name" value="Peptidase_M12A"/>
</dbReference>
<sequence length="235" mass="26578">MEITLLLFLSIDEMLKEHRADIEEILKMIDEKLEKLKEKEKNIIDVKEDHVSSSGDDILEINMMDHTSGAYQDDMMLTELDTHLEDDKNAKHSSTLDIPKQHGGKESTISSTAMRLQKFKLFSKKVTKCGKITHVSTSAKMKTEEKNAKFKFLFKPVVGSTSIEFTDRNKNYLSGKVGTAAHEIGYALGFLHTQSRQDRDSFIRLDTENITAPNESRVEVKIESFTPGHAIDGCP</sequence>
<evidence type="ECO:0000313" key="5">
    <source>
        <dbReference type="Proteomes" id="UP001303046"/>
    </source>
</evidence>
<keyword evidence="1" id="KW-0862">Zinc</keyword>
<name>A0ABR1BL86_NECAM</name>
<feature type="coiled-coil region" evidence="2">
    <location>
        <begin position="15"/>
        <end position="49"/>
    </location>
</feature>
<accession>A0ABR1BL86</accession>
<keyword evidence="1" id="KW-0479">Metal-binding</keyword>
<keyword evidence="1" id="KW-0645">Protease</keyword>